<evidence type="ECO:0000313" key="2">
    <source>
        <dbReference type="EMBL" id="BAT24327.1"/>
    </source>
</evidence>
<dbReference type="InterPro" id="IPR001173">
    <property type="entry name" value="Glyco_trans_2-like"/>
</dbReference>
<reference evidence="2" key="2">
    <citation type="journal article" date="2015" name="Sci. Rep.">
        <title>Genetic analysis of capsular polysaccharide synthesis gene clusters in 79 capsular types of Klebsiella spp.</title>
        <authorList>
            <person name="Pan Y.J."/>
            <person name="Lin T.L."/>
            <person name="Chen C.T."/>
            <person name="Chen Y.Y."/>
            <person name="Hsieh P.F."/>
            <person name="Hsu C.R."/>
            <person name="Wu M.C."/>
            <person name="Wang J.T."/>
        </authorList>
    </citation>
    <scope>NUCLEOTIDE SEQUENCE</scope>
    <source>
        <strain evidence="2">4349</strain>
    </source>
</reference>
<dbReference type="InterPro" id="IPR029044">
    <property type="entry name" value="Nucleotide-diphossugar_trans"/>
</dbReference>
<gene>
    <name evidence="2" type="primary">wcqJ</name>
</gene>
<organism evidence="2">
    <name type="scientific">Klebsiella sp. 4349</name>
    <dbReference type="NCBI Taxonomy" id="1497839"/>
    <lineage>
        <taxon>Bacteria</taxon>
        <taxon>Pseudomonadati</taxon>
        <taxon>Pseudomonadota</taxon>
        <taxon>Gammaproteobacteria</taxon>
        <taxon>Enterobacterales</taxon>
        <taxon>Enterobacteriaceae</taxon>
        <taxon>Klebsiella/Raoultella group</taxon>
        <taxon>Klebsiella</taxon>
    </lineage>
</organism>
<dbReference type="SUPFAM" id="SSF53448">
    <property type="entry name" value="Nucleotide-diphospho-sugar transferases"/>
    <property type="match status" value="1"/>
</dbReference>
<dbReference type="GO" id="GO:0016758">
    <property type="term" value="F:hexosyltransferase activity"/>
    <property type="evidence" value="ECO:0007669"/>
    <property type="project" value="UniProtKB-ARBA"/>
</dbReference>
<evidence type="ECO:0000259" key="1">
    <source>
        <dbReference type="Pfam" id="PF00535"/>
    </source>
</evidence>
<dbReference type="Gene3D" id="3.90.550.10">
    <property type="entry name" value="Spore Coat Polysaccharide Biosynthesis Protein SpsA, Chain A"/>
    <property type="match status" value="1"/>
</dbReference>
<dbReference type="AlphaFoldDB" id="A0A0P0YSR4"/>
<dbReference type="PANTHER" id="PTHR22916">
    <property type="entry name" value="GLYCOSYLTRANSFERASE"/>
    <property type="match status" value="1"/>
</dbReference>
<dbReference type="EMBL" id="AB924607">
    <property type="protein sequence ID" value="BAT24327.1"/>
    <property type="molecule type" value="Genomic_DNA"/>
</dbReference>
<sequence>MNNSVSIVLAAFNGENFIREQLESIVDSEGFSSCVKEIIITDDGSSDKTIAIVEQIKRSRNLDCIKIVYNNQHGIINNFCNGLSYCSGEYIVLSDQDDIWEPKKITILKNALDKCTGNNIKVPALVFSDSMMVNECNEIISESFFKYNKINVRDDIKIQSLLTKNIAQGCVMMFNKALMERIDFSTKKHWVMHDWYLLLLASYLGRVCSVDNKLIRYRIHGNNALGFQKQNIFSKIASFNKIFQKYRIYIDKVINQACFFETEMNVKKNETLTASLFFKNETTFMRKIMSLYNFNYIKKRINYYRCLHHGVYEQGNHHE</sequence>
<dbReference type="Pfam" id="PF00535">
    <property type="entry name" value="Glycos_transf_2"/>
    <property type="match status" value="1"/>
</dbReference>
<proteinExistence type="predicted"/>
<protein>
    <submittedName>
        <fullName evidence="2">Glycosyl transferase</fullName>
    </submittedName>
</protein>
<reference evidence="2" key="1">
    <citation type="submission" date="2014-04" db="EMBL/GenBank/DDBJ databases">
        <authorList>
            <person name="Harrison E."/>
        </authorList>
    </citation>
    <scope>NUCLEOTIDE SEQUENCE</scope>
    <source>
        <strain evidence="2">4349</strain>
    </source>
</reference>
<feature type="domain" description="Glycosyltransferase 2-like" evidence="1">
    <location>
        <begin position="6"/>
        <end position="115"/>
    </location>
</feature>
<dbReference type="PANTHER" id="PTHR22916:SF3">
    <property type="entry name" value="UDP-GLCNAC:BETAGAL BETA-1,3-N-ACETYLGLUCOSAMINYLTRANSFERASE-LIKE PROTEIN 1"/>
    <property type="match status" value="1"/>
</dbReference>
<keyword evidence="2" id="KW-0808">Transferase</keyword>
<accession>A0A0P0YSR4</accession>
<name>A0A0P0YSR4_9ENTR</name>